<keyword evidence="3" id="KW-1185">Reference proteome</keyword>
<dbReference type="RefSeq" id="WP_166518741.1">
    <property type="nucleotide sequence ID" value="NZ_JAAABJ010000290.1"/>
</dbReference>
<protein>
    <submittedName>
        <fullName evidence="2">Uncharacterized protein</fullName>
    </submittedName>
</protein>
<evidence type="ECO:0000256" key="1">
    <source>
        <dbReference type="SAM" id="Coils"/>
    </source>
</evidence>
<proteinExistence type="predicted"/>
<keyword evidence="1" id="KW-0175">Coiled coil</keyword>
<evidence type="ECO:0000313" key="2">
    <source>
        <dbReference type="EMBL" id="NAW50394.1"/>
    </source>
</evidence>
<dbReference type="AlphaFoldDB" id="A0A845PRC0"/>
<sequence length="76" mass="8617">MKTKNLLKRFSALEQRIRRNEKSLEEAKIEANTLKKIIDNSQSIKKQELSVLASSAVSKRNARLGIKIIDGKPVKI</sequence>
<dbReference type="Proteomes" id="UP000553459">
    <property type="component" value="Unassembled WGS sequence"/>
</dbReference>
<name>A0A845PRC0_9FLAO</name>
<evidence type="ECO:0000313" key="3">
    <source>
        <dbReference type="Proteomes" id="UP000553459"/>
    </source>
</evidence>
<gene>
    <name evidence="2" type="ORF">GNY06_02965</name>
</gene>
<dbReference type="EMBL" id="JAAABJ010000290">
    <property type="protein sequence ID" value="NAW50394.1"/>
    <property type="molecule type" value="Genomic_DNA"/>
</dbReference>
<reference evidence="2 3" key="1">
    <citation type="submission" date="2019-11" db="EMBL/GenBank/DDBJ databases">
        <title>Characterization of Elizabethkingia argenteiflava sp. nov., isolated from inner surface of Soybean Pods.</title>
        <authorList>
            <person name="Mo S."/>
        </authorList>
    </citation>
    <scope>NUCLEOTIDE SEQUENCE [LARGE SCALE GENOMIC DNA]</scope>
    <source>
        <strain evidence="2 3">YB22</strain>
    </source>
</reference>
<accession>A0A845PRC0</accession>
<organism evidence="2 3">
    <name type="scientific">Elizabethkingia argenteiflava</name>
    <dbReference type="NCBI Taxonomy" id="2681556"/>
    <lineage>
        <taxon>Bacteria</taxon>
        <taxon>Pseudomonadati</taxon>
        <taxon>Bacteroidota</taxon>
        <taxon>Flavobacteriia</taxon>
        <taxon>Flavobacteriales</taxon>
        <taxon>Weeksellaceae</taxon>
        <taxon>Elizabethkingia</taxon>
    </lineage>
</organism>
<comment type="caution">
    <text evidence="2">The sequence shown here is derived from an EMBL/GenBank/DDBJ whole genome shotgun (WGS) entry which is preliminary data.</text>
</comment>
<feature type="coiled-coil region" evidence="1">
    <location>
        <begin position="10"/>
        <end position="44"/>
    </location>
</feature>